<keyword evidence="2" id="KW-1185">Reference proteome</keyword>
<evidence type="ECO:0000313" key="1">
    <source>
        <dbReference type="EMBL" id="GAK63946.1"/>
    </source>
</evidence>
<dbReference type="AlphaFoldDB" id="A0A081CBA0"/>
<dbReference type="EMBL" id="DF830071">
    <property type="protein sequence ID" value="GAK63946.1"/>
    <property type="molecule type" value="Genomic_DNA"/>
</dbReference>
<dbReference type="HOGENOM" id="CLU_773847_0_0_1"/>
<reference evidence="2" key="1">
    <citation type="journal article" date="2014" name="Genome Announc.">
        <title>Draft Genome Sequence of the Yeast Pseudozyma antarctica Type Strain JCM10317, a Producer of the Glycolipid Biosurfactants, Mannosylerythritol Lipids.</title>
        <authorList>
            <person name="Saika A."/>
            <person name="Koike H."/>
            <person name="Hori T."/>
            <person name="Fukuoka T."/>
            <person name="Sato S."/>
            <person name="Habe H."/>
            <person name="Kitamoto D."/>
            <person name="Morita T."/>
        </authorList>
    </citation>
    <scope>NUCLEOTIDE SEQUENCE [LARGE SCALE GENOMIC DNA]</scope>
    <source>
        <strain evidence="2">JCM 10317</strain>
    </source>
</reference>
<dbReference type="Proteomes" id="UP000053758">
    <property type="component" value="Unassembled WGS sequence"/>
</dbReference>
<dbReference type="GeneID" id="26303148"/>
<organism evidence="1 2">
    <name type="scientific">Pseudozyma antarctica</name>
    <name type="common">Yeast</name>
    <name type="synonym">Candida antarctica</name>
    <dbReference type="NCBI Taxonomy" id="84753"/>
    <lineage>
        <taxon>Eukaryota</taxon>
        <taxon>Fungi</taxon>
        <taxon>Dikarya</taxon>
        <taxon>Basidiomycota</taxon>
        <taxon>Ustilaginomycotina</taxon>
        <taxon>Ustilaginomycetes</taxon>
        <taxon>Ustilaginales</taxon>
        <taxon>Ustilaginaceae</taxon>
        <taxon>Moesziomyces</taxon>
    </lineage>
</organism>
<name>A0A081CBA0_PSEA2</name>
<protein>
    <submittedName>
        <fullName evidence="1">Uncharacterized protein</fullName>
    </submittedName>
</protein>
<gene>
    <name evidence="1" type="ORF">PAN0_004d2155</name>
</gene>
<dbReference type="RefSeq" id="XP_014657586.1">
    <property type="nucleotide sequence ID" value="XM_014802100.1"/>
</dbReference>
<evidence type="ECO:0000313" key="2">
    <source>
        <dbReference type="Proteomes" id="UP000053758"/>
    </source>
</evidence>
<accession>A0A081CBA0</accession>
<proteinExistence type="predicted"/>
<sequence length="358" mass="38744">MAATAAENAAAAAADTAAVAALAAATYAPPASTTAATAARQHPPASSAVKKQDKKRKARKPGHRSQSPMQASQAHHDVQTAELKRRQKPSHRRQYLRGALKTRHWADEPCGTCQAAGKQCVAPPDDGHQEKCLRCSANAEPCGKRWILEQTSATTMLNLLSTKRHVRIIDLGWLVAERQVYGEHSGGPFDKCKDYSSVLRLDQPAPGRRLYPPGTRVLIPFVGRSNTPILAPGLRLSYSSHPAGYQTPGALHDGSLRSQDEDLEPRPSRTQDKCIINDNRSIDALLLAHVARRTKTPTAARAARSTNGTSAAIYNLNTDHHPQHKPHAGRTLHQRPKTIAISVVSPSRALYATMACVL</sequence>